<feature type="region of interest" description="Disordered" evidence="2">
    <location>
        <begin position="1143"/>
        <end position="1297"/>
    </location>
</feature>
<name>A0A1Q9EUZ1_SYMMI</name>
<feature type="region of interest" description="Disordered" evidence="2">
    <location>
        <begin position="3666"/>
        <end position="3719"/>
    </location>
</feature>
<feature type="compositionally biased region" description="Acidic residues" evidence="2">
    <location>
        <begin position="3553"/>
        <end position="3569"/>
    </location>
</feature>
<feature type="compositionally biased region" description="Low complexity" evidence="2">
    <location>
        <begin position="749"/>
        <end position="763"/>
    </location>
</feature>
<feature type="region of interest" description="Disordered" evidence="2">
    <location>
        <begin position="4003"/>
        <end position="4032"/>
    </location>
</feature>
<feature type="region of interest" description="Disordered" evidence="2">
    <location>
        <begin position="3552"/>
        <end position="3576"/>
    </location>
</feature>
<protein>
    <submittedName>
        <fullName evidence="3">Uncharacterized protein</fullName>
    </submittedName>
</protein>
<feature type="coiled-coil region" evidence="1">
    <location>
        <begin position="1301"/>
        <end position="1342"/>
    </location>
</feature>
<feature type="compositionally biased region" description="Basic residues" evidence="2">
    <location>
        <begin position="2412"/>
        <end position="2428"/>
    </location>
</feature>
<sequence>MSVSGLRYTRATHAGTPLETRSGSYIYDGAPNTFHDWEFRTAMRLKLYEDAIRAKSKPSKGDKTIDPDDSDDSRTEAASPTRAAADPPVPSEDRPDVDPVPQPSEGGPPRPPTRAPKTSDAGSVKSTAALPMDESTSYAIKARTEMVHKVLEGLRDEAFELARDIGIEALTAPGGLRDFISRMRNVVFPRAAEEARELFRAGQRNGALARQGGESMLSYVSRRRRWWKLLKSLDSSIELSEPMRVELLLELSGLSRQEALVIKACTSDAKSFEAVSATLVEHYSGTHLKEGRSLGGGGTFQDRRNSSSSFGTRSRAGPKGYGKGKGRGFTRRAYIAEDEAQFAYDDAYHHEDEDAEEYDDTSYPAFGDEIDYEPHSYPAAEEEEDPSYEEFELDEDEALALNCLEELDPEEAESGHAIQLQLAANAAFGKAKGRKGKGRGKGKGKGKVVRSHLTLDERSKAAPPQPSSSMQMEGIPEGTYNPRPRGRAPKKTPPNPPKDRCANCTDFTYAGSSANFVRKTCRDCGHVSQEKREHVYTIDPSVCPHEATDHRGSSRTTSRTFCRMCGTFVDEVPQDFHRERKAVSEKLLEATEQALPIVQALTADDATADLNQEAVEQLMAVFQDRVTNAMAQEERIHPAALHEWLREAIVSVMEQSPASPSWGFVPTAMVARGRSPGRHKGKGKGKPKVKGKPQAPEQPPTTTAEPEFYRISDPFGADTFLGSRDPEMDADYREAILLESFRAESELNDPFPGGSSDDGAPGSYNVDELDDALERQNAEDEAQRELDEAFARARQQIAGEEEPDTITVLESASAQANRLQVRHVAGRELQRLDYQARNPVHIPAVPHWHGPTDQDRDEENRAQADAWHRRRAAILAEAEARTRPQRVHRLVLLPRGSVAQEQQSLARVLDPGTHSGSGEGTGDRPSPVAMVLLAPVPNYEGLVNGCFCSNTSVYYNKPANEWPNIIIFTGGARYQFDAQGRDRKRINHKDGWVDAFPVAVRNFNVRLHDLRGLNDPHEGAFSQCVGRHPGILEGVLSSPAGRHILTSCFKDIEMAVDGHKPLVVLPYCTSNRHRSVAIGTLISAGLYVLGMDHFLGHLHANASWAEMKCGGKCAKCRGHFDHAEATQLGNRVLAQLDPQVTRYATHPVDRQRSRGGGGTVPDPAAHSAPPPATRGTSLGPPRAGGGTPRNPPAGSLAGGAQKRSSTPNKQPKGGTDPGPPDPVPTQAPEQSASSGAPPAASSDHSGGGSRMPRGPPVPKGPPASLRPGGGSGGDGGGGPPKGPPAGRVVPPRDDLDWRDRAIRAEALLERVKGELQETKDRNVALELRIQDLETQNRNLYGQACVAEQWNEWFQDQQEKGYLAGYHQETPQHTPRSTPRGTPGQGSRGRSTRGRSGSEDDGGYISRSSTPQRSRSGFFRRGKMGDRSMTPSRRERSPTPTPRGGAAGGSTDRTDNSTAFGDGHDTMDSIIEETLNLVPGIDDDPDDMTPWAANLTFPDLMDLARTIKRDLNDSGHEDKRRDGWKGPVGMGNSARTVLHNVRFWWRPHCHEQPLPFSCDRSLRTWLKTVLLFEPGSIRIMLRDAPMHAQVPPLQDLNLPQGEMRRFMVLARPALADAGFMDHRSTYKGERQPEGQGKKRQQREESRGAYKGDGAFVGIKDPITHCVDVGISAKGPWTPNGARKELQEVESPQDFALMDPSEEAITEETQLDEVDLPGLTNLMWKPRGSTDAPNVRPYNDDGPHGQAYQWSYGVTEDNSNSRICVMYLERTSKTICLLRKEKKKVSGATVLQRKNRNPEIGSAQHSPKSTDLVQEGDKTIDPDDSDDSRTEDRPDVDPVPQPSEGGPPRPPTRAPKTSDAGSVKSTAALPMDESTSYAIKARTEMVHKVLEGLRDEAFELARDIGIEALTAPGGLRDFISRMRNVVFPRAAEEARELFRAGQRNGALARQGGESMLSYVSRRRRWWKLLKSLDSSIELSEPMRVELLLELSGLSRQEALVIKACTSDAKSFEAVSATLVEHYSGTHLKEGRSLGGGGTFQDRRNSSSSFGTRSRAGPKGYGKGKGRGFTRRAYIAEDEAQFAYDDAYHHEDEDAEEYDDTSYPAFGDEIDYEPHSYPAAEEEEDPSYEEFELDEDEALALNCLEELDPEEAESGHAIQLQLAANAAFGKAKGRKGKGRGKGKGKGKVVRSHLTLDERSKAAPPQPSSSMQMEGIPEGTYNPRPRGRAPKKTPPNPPKDRCANCTDFTYAGSSANFVRKTCRDCGHVSQEKREHVYTIDPSVCPHEATDHRGSSRTTSRTFCRMCGTFVDEVPQDFHRERKAVSEKLLEATEQALPIVQALTADDATADLNQEAVEQLMAVFQDRVTNAMAQEERIHPAALHEWLREAIVSVMEQSPASPSWGFVPTAMVARGRSPGRHKGKGKGKPKVKGKPQAPEQPPTTTAEPEFYRISDPFGADTFLGSRDPEMDADYREAILLESFRAESELNDPFPGGSSDDGAPGSYNVDELDDALERQNAEDEAQRELDEAFARARQQIAGEEEPDTITVLESASAQANRLQVRHVAGRELQRLDYQARNPVHIPAVPHWHGPTDQDRDEENRAQADAWHRRRAAILAEAEARTRPQRVHRLVLLPRGSVAQEQQSLARVLDPGTHSGSGEGTGDRPSPVAMVLLAPVPNYEGLVNGCFCSNTSVYYNKPANEWPNIIIFTGGARYQFDAQGRDRKRINHKDGWVDAFPVAVRNFNVRLHDLRGLNDPHEGAFSQCVGRHPGILEGVLSSPAGRHILTSCFKDIEMAVDGHKPLVVLPYCTSNRHRSVAIGTLISAGLYVLGMDHFLGHLHANASWAEMKCGGKCAKCRGHFDHAEATQLGNRVLAQLDPQVTRYATHPVDRQRSRGGGGTVPDPAAHSAPPPATRGTSLGPPRAGGGTPRNPPAGSLAGGAQKRSSTPNKQPKGGTDPGPPDPVPTQAPEQSASSGAPPAASSDHSGGGSRMPRGPPVPKGPPASLRPGGGSGGDGGGGPPKGPPAGRVVPPRDDLDWRDRAIRAEALLERVKGELQETKDRNVALELRIQDLETQNRNLYGQACVAEQWNEWFQDQQEKGYLAGYHQETPQHTPRSTPRGTPGQGSRGRSTRGRSGSEDDGGYISRSSTPQRSRSGFFRRGKMGDRSMTPSRRERSPTPTPRGGAAGGSTDRTDNSTAFGDGHDTMDSIIEETLNLVPGIDDDPDDMTPWAANLTFPDLMDLARTIKRDLNDSGHEDKRRDGWKGPVGMGNSARTVLHNVRFWWRPHCHEQPLPFSCDRSLRTWLKTVLLFEPGSIRIMLRDAPMHAQVPPLQDLNLPQGEMRRFMVLARPALADAGFMDHRSTYKGERQPEGQGKKRQQREESRGAYKGDGAFVGIKDPITHCVDVGISAKGPWTPNGARKELQEVESPQDFALMDPSEEAITEETQLDEVDLPGLTNLMWKPRGSTDAPNVRPYNDDGPHGQAYQWSYGVTEDFTTEGNAKPLPYTYSVGDVVCFRPAQDAEALAQAVLQGEAILPESLIQGQQQFEDLRDVPGEDIEDDMPVEEGEEEGPSYGLLDGPQPLSSIFEEEEGEASAARGFWSNRLATQEQVEQELKELPEWKKYEDFQAAIPIKGIDPEAMLLIRATKKTWECPGGMVMIIIIGGDKSHDVDHDDDVDEEEEGDDDKDDDDDDVDGDEDDGGDDGDEGKEEDGTLTDHGADDRVKMQESRCLCRSWRSHGDPDVGDIFVLMASVMKMTNKALIFCMRWCWCENVARIIVGLLERRQRIYQQRRPEEDLSNETEKHLQPKLALSNDATRDPCQQSGELGLCFAARDEASRLSKTEIINLSPSNKDIKEINKDINEMKDISDSKGNLETQEVKKENKVISDPGTPIMVQNLVSTAVLEGFVGSFYQDGLTGGVWEAHCLGKRTDRTPLRAEVCRPASHQPKIVAAMAFIAIIAVIAWCCSEAHSHIHSSRLTEAGQLRNTRLTLVWVPADLPPELSEPGSGNSLCGKSKAQPPGGITMSFHGHGGP</sequence>
<feature type="compositionally biased region" description="Low complexity" evidence="2">
    <location>
        <begin position="2963"/>
        <end position="2981"/>
    </location>
</feature>
<dbReference type="EMBL" id="LSRX01000063">
    <property type="protein sequence ID" value="OLQ11231.1"/>
    <property type="molecule type" value="Genomic_DNA"/>
</dbReference>
<feature type="region of interest" description="Disordered" evidence="2">
    <location>
        <begin position="3360"/>
        <end position="3388"/>
    </location>
</feature>
<feature type="region of interest" description="Disordered" evidence="2">
    <location>
        <begin position="903"/>
        <end position="926"/>
    </location>
</feature>
<feature type="compositionally biased region" description="Polar residues" evidence="2">
    <location>
        <begin position="1405"/>
        <end position="1414"/>
    </location>
</feature>
<feature type="compositionally biased region" description="Low complexity" evidence="2">
    <location>
        <begin position="692"/>
        <end position="706"/>
    </location>
</feature>
<keyword evidence="1" id="KW-0175">Coiled coil</keyword>
<feature type="compositionally biased region" description="Low complexity" evidence="2">
    <location>
        <begin position="2486"/>
        <end position="2500"/>
    </location>
</feature>
<feature type="region of interest" description="Disordered" evidence="2">
    <location>
        <begin position="2640"/>
        <end position="2663"/>
    </location>
</feature>
<feature type="compositionally biased region" description="Gly residues" evidence="2">
    <location>
        <begin position="3004"/>
        <end position="3016"/>
    </location>
</feature>
<feature type="region of interest" description="Disordered" evidence="2">
    <location>
        <begin position="1367"/>
        <end position="1464"/>
    </location>
</feature>
<feature type="compositionally biased region" description="Basic residues" evidence="2">
    <location>
        <begin position="431"/>
        <end position="450"/>
    </location>
</feature>
<evidence type="ECO:0000313" key="4">
    <source>
        <dbReference type="Proteomes" id="UP000186817"/>
    </source>
</evidence>
<feature type="region of interest" description="Disordered" evidence="2">
    <location>
        <begin position="428"/>
        <end position="500"/>
    </location>
</feature>
<feature type="compositionally biased region" description="Basic and acidic residues" evidence="2">
    <location>
        <begin position="55"/>
        <end position="66"/>
    </location>
</feature>
<feature type="region of interest" description="Disordered" evidence="2">
    <location>
        <begin position="744"/>
        <end position="766"/>
    </location>
</feature>
<feature type="compositionally biased region" description="Low complexity" evidence="2">
    <location>
        <begin position="2429"/>
        <end position="2443"/>
    </location>
</feature>
<feature type="region of interest" description="Disordered" evidence="2">
    <location>
        <begin position="2409"/>
        <end position="2462"/>
    </location>
</feature>
<proteinExistence type="predicted"/>
<feature type="compositionally biased region" description="Low complexity" evidence="2">
    <location>
        <begin position="1226"/>
        <end position="1244"/>
    </location>
</feature>
<feature type="compositionally biased region" description="Basic residues" evidence="2">
    <location>
        <begin position="675"/>
        <end position="691"/>
    </location>
</feature>
<feature type="coiled-coil region" evidence="1">
    <location>
        <begin position="3038"/>
        <end position="3079"/>
    </location>
</feature>
<feature type="region of interest" description="Disordered" evidence="2">
    <location>
        <begin position="2025"/>
        <end position="2062"/>
    </location>
</feature>
<feature type="compositionally biased region" description="Pro residues" evidence="2">
    <location>
        <begin position="1835"/>
        <end position="1851"/>
    </location>
</feature>
<feature type="compositionally biased region" description="Polar residues" evidence="2">
    <location>
        <begin position="3142"/>
        <end position="3151"/>
    </location>
</feature>
<feature type="region of interest" description="Disordered" evidence="2">
    <location>
        <begin position="288"/>
        <end position="325"/>
    </location>
</feature>
<feature type="region of interest" description="Disordered" evidence="2">
    <location>
        <begin position="352"/>
        <end position="372"/>
    </location>
</feature>
<feature type="compositionally biased region" description="Basic and acidic residues" evidence="2">
    <location>
        <begin position="1623"/>
        <end position="1648"/>
    </location>
</feature>
<feature type="compositionally biased region" description="Basic and acidic residues" evidence="2">
    <location>
        <begin position="3360"/>
        <end position="3385"/>
    </location>
</feature>
<evidence type="ECO:0000256" key="2">
    <source>
        <dbReference type="SAM" id="MobiDB-lite"/>
    </source>
</evidence>
<dbReference type="Proteomes" id="UP000186817">
    <property type="component" value="Unassembled WGS sequence"/>
</dbReference>
<feature type="compositionally biased region" description="Basic residues" evidence="2">
    <location>
        <begin position="2168"/>
        <end position="2187"/>
    </location>
</feature>
<feature type="region of interest" description="Disordered" evidence="2">
    <location>
        <begin position="55"/>
        <end position="130"/>
    </location>
</feature>
<feature type="compositionally biased region" description="Acidic residues" evidence="2">
    <location>
        <begin position="3671"/>
        <end position="3712"/>
    </location>
</feature>
<gene>
    <name evidence="3" type="ORF">AK812_SmicGene4956</name>
</gene>
<feature type="region of interest" description="Disordered" evidence="2">
    <location>
        <begin position="2089"/>
        <end position="2109"/>
    </location>
</feature>
<reference evidence="3 4" key="1">
    <citation type="submission" date="2016-02" db="EMBL/GenBank/DDBJ databases">
        <title>Genome analysis of coral dinoflagellate symbionts highlights evolutionary adaptations to a symbiotic lifestyle.</title>
        <authorList>
            <person name="Aranda M."/>
            <person name="Li Y."/>
            <person name="Liew Y.J."/>
            <person name="Baumgarten S."/>
            <person name="Simakov O."/>
            <person name="Wilson M."/>
            <person name="Piel J."/>
            <person name="Ashoor H."/>
            <person name="Bougouffa S."/>
            <person name="Bajic V.B."/>
            <person name="Ryu T."/>
            <person name="Ravasi T."/>
            <person name="Bayer T."/>
            <person name="Micklem G."/>
            <person name="Kim H."/>
            <person name="Bhak J."/>
            <person name="Lajeunesse T.C."/>
            <person name="Voolstra C.R."/>
        </authorList>
    </citation>
    <scope>NUCLEOTIDE SEQUENCE [LARGE SCALE GENOMIC DNA]</scope>
    <source>
        <strain evidence="3 4">CCMP2467</strain>
    </source>
</reference>
<feature type="compositionally biased region" description="Polar residues" evidence="2">
    <location>
        <begin position="1801"/>
        <end position="1810"/>
    </location>
</feature>
<accession>A0A1Q9EUZ1</accession>
<keyword evidence="4" id="KW-1185">Reference proteome</keyword>
<evidence type="ECO:0000313" key="3">
    <source>
        <dbReference type="EMBL" id="OLQ11231.1"/>
    </source>
</evidence>
<comment type="caution">
    <text evidence="3">The sequence shown here is derived from an EMBL/GenBank/DDBJ whole genome shotgun (WGS) entry which is preliminary data.</text>
</comment>
<feature type="region of interest" description="Disordered" evidence="2">
    <location>
        <begin position="1623"/>
        <end position="1651"/>
    </location>
</feature>
<feature type="compositionally biased region" description="Gly residues" evidence="2">
    <location>
        <begin position="1267"/>
        <end position="1279"/>
    </location>
</feature>
<feature type="region of interest" description="Disordered" evidence="2">
    <location>
        <begin position="3104"/>
        <end position="3201"/>
    </location>
</feature>
<feature type="region of interest" description="Disordered" evidence="2">
    <location>
        <begin position="2880"/>
        <end position="3034"/>
    </location>
</feature>
<feature type="region of interest" description="Disordered" evidence="2">
    <location>
        <begin position="2481"/>
        <end position="2503"/>
    </location>
</feature>
<feature type="compositionally biased region" description="Pro residues" evidence="2">
    <location>
        <begin position="98"/>
        <end position="114"/>
    </location>
</feature>
<feature type="region of interest" description="Disordered" evidence="2">
    <location>
        <begin position="2165"/>
        <end position="2237"/>
    </location>
</feature>
<evidence type="ECO:0000256" key="1">
    <source>
        <dbReference type="SAM" id="Coils"/>
    </source>
</evidence>
<organism evidence="3 4">
    <name type="scientific">Symbiodinium microadriaticum</name>
    <name type="common">Dinoflagellate</name>
    <name type="synonym">Zooxanthella microadriatica</name>
    <dbReference type="NCBI Taxonomy" id="2951"/>
    <lineage>
        <taxon>Eukaryota</taxon>
        <taxon>Sar</taxon>
        <taxon>Alveolata</taxon>
        <taxon>Dinophyceae</taxon>
        <taxon>Suessiales</taxon>
        <taxon>Symbiodiniaceae</taxon>
        <taxon>Symbiodinium</taxon>
    </lineage>
</organism>
<feature type="region of interest" description="Disordered" evidence="2">
    <location>
        <begin position="1784"/>
        <end position="1867"/>
    </location>
</feature>
<feature type="compositionally biased region" description="Basic and acidic residues" evidence="2">
    <location>
        <begin position="1813"/>
        <end position="1834"/>
    </location>
</feature>
<feature type="region of interest" description="Disordered" evidence="2">
    <location>
        <begin position="672"/>
        <end position="725"/>
    </location>
</feature>